<accession>A0ABM3VKM2</accession>
<evidence type="ECO:0000313" key="4">
    <source>
        <dbReference type="RefSeq" id="XP_058986347.1"/>
    </source>
</evidence>
<name>A0ABM3VKM2_MUSDO</name>
<feature type="region of interest" description="Disordered" evidence="1">
    <location>
        <begin position="42"/>
        <end position="188"/>
    </location>
</feature>
<feature type="compositionally biased region" description="Polar residues" evidence="1">
    <location>
        <begin position="126"/>
        <end position="145"/>
    </location>
</feature>
<evidence type="ECO:0000256" key="2">
    <source>
        <dbReference type="SAM" id="SignalP"/>
    </source>
</evidence>
<evidence type="ECO:0000256" key="1">
    <source>
        <dbReference type="SAM" id="MobiDB-lite"/>
    </source>
</evidence>
<feature type="compositionally biased region" description="Low complexity" evidence="1">
    <location>
        <begin position="76"/>
        <end position="125"/>
    </location>
</feature>
<feature type="signal peptide" evidence="2">
    <location>
        <begin position="1"/>
        <end position="22"/>
    </location>
</feature>
<reference evidence="4" key="1">
    <citation type="submission" date="2025-08" db="UniProtKB">
        <authorList>
            <consortium name="RefSeq"/>
        </authorList>
    </citation>
    <scope>IDENTIFICATION</scope>
    <source>
        <strain evidence="4">Aabys</strain>
        <tissue evidence="4">Whole body</tissue>
    </source>
</reference>
<feature type="chain" id="PRO_5045121095" evidence="2">
    <location>
        <begin position="23"/>
        <end position="421"/>
    </location>
</feature>
<dbReference type="Proteomes" id="UP001652621">
    <property type="component" value="Unplaced"/>
</dbReference>
<feature type="region of interest" description="Disordered" evidence="1">
    <location>
        <begin position="221"/>
        <end position="290"/>
    </location>
</feature>
<feature type="compositionally biased region" description="Basic and acidic residues" evidence="1">
    <location>
        <begin position="274"/>
        <end position="285"/>
    </location>
</feature>
<sequence length="421" mass="46299">MVSSVVTVGVLILALGASAIRADVAHLGYSRYSRPQTLRLQRLEGRPTPYPASGYRPNKEFHLPGEQPEFPLGSHPQKPQQGRPQQPQQQNFNNNAQQGNFNNSPRQPNFNTNPQQQNFGNNPQPATFNNSPRQPNFNTNPQQATFSNNNNPQQQFFTFAPEQTYGAPERQPQPQPQPEVEVEQQSEVETQDVINSGSNQLGEPQQRPNGLYAAPARLRQAPARLQQQQRQQPQRLYATPQSGRLTAAQQSSRLTDNREEDEEDGEDTNTEIETEMKKEEEEKKNASTAPAAGQNLATIAYYPTGAFSFVQPLGANFVATAPKAAYVTTPSAGYVSATGTYVTAAAAAPTSAIYQTPSFVAASPYVQQPLTFAAAPAQLNACGDDHDNNNSIESHLERGSNLHRSKMITNIPFDIVWEKEG</sequence>
<feature type="compositionally biased region" description="Polar residues" evidence="1">
    <location>
        <begin position="239"/>
        <end position="254"/>
    </location>
</feature>
<dbReference type="GeneID" id="131806349"/>
<feature type="compositionally biased region" description="Low complexity" evidence="1">
    <location>
        <begin position="221"/>
        <end position="236"/>
    </location>
</feature>
<proteinExistence type="predicted"/>
<keyword evidence="3" id="KW-1185">Reference proteome</keyword>
<protein>
    <submittedName>
        <fullName evidence="4">Mediator of RNA polymerase II transcription subunit 15</fullName>
    </submittedName>
</protein>
<organism evidence="3 4">
    <name type="scientific">Musca domestica</name>
    <name type="common">House fly</name>
    <dbReference type="NCBI Taxonomy" id="7370"/>
    <lineage>
        <taxon>Eukaryota</taxon>
        <taxon>Metazoa</taxon>
        <taxon>Ecdysozoa</taxon>
        <taxon>Arthropoda</taxon>
        <taxon>Hexapoda</taxon>
        <taxon>Insecta</taxon>
        <taxon>Pterygota</taxon>
        <taxon>Neoptera</taxon>
        <taxon>Endopterygota</taxon>
        <taxon>Diptera</taxon>
        <taxon>Brachycera</taxon>
        <taxon>Muscomorpha</taxon>
        <taxon>Muscoidea</taxon>
        <taxon>Muscidae</taxon>
        <taxon>Musca</taxon>
    </lineage>
</organism>
<gene>
    <name evidence="4" type="primary">LOC131806349</name>
</gene>
<feature type="compositionally biased region" description="Low complexity" evidence="1">
    <location>
        <begin position="146"/>
        <end position="159"/>
    </location>
</feature>
<dbReference type="RefSeq" id="XP_058986347.1">
    <property type="nucleotide sequence ID" value="XM_059130364.1"/>
</dbReference>
<feature type="compositionally biased region" description="Acidic residues" evidence="1">
    <location>
        <begin position="258"/>
        <end position="273"/>
    </location>
</feature>
<evidence type="ECO:0000313" key="3">
    <source>
        <dbReference type="Proteomes" id="UP001652621"/>
    </source>
</evidence>
<keyword evidence="2" id="KW-0732">Signal</keyword>